<reference evidence="3" key="1">
    <citation type="submission" date="2020-05" db="EMBL/GenBank/DDBJ databases">
        <authorList>
            <person name="Chiriac C."/>
            <person name="Salcher M."/>
            <person name="Ghai R."/>
            <person name="Kavagutti S V."/>
        </authorList>
    </citation>
    <scope>NUCLEOTIDE SEQUENCE</scope>
</reference>
<sequence>MKENWEQCFALILKNEGGYVDNPKDPGGATNLGCTKKVWEEWVGHEVTKDVIKALMPNDVMPLYKERYWDTVKGDDLPIGVDYAVFDLAINSGPGKAAKTLQSVLGVSSDGKIGPATIAAAQAANAGEIASRICETRLAFLQGLSTWSTFGKGWGRRVAEVAQTAKNMVG</sequence>
<evidence type="ECO:0000259" key="1">
    <source>
        <dbReference type="Pfam" id="PF05838"/>
    </source>
</evidence>
<proteinExistence type="predicted"/>
<dbReference type="InterPro" id="IPR018537">
    <property type="entry name" value="Peptidoglycan-bd_3"/>
</dbReference>
<dbReference type="Gene3D" id="1.20.141.10">
    <property type="entry name" value="Chitosanase, subunit A, domain 1"/>
    <property type="match status" value="1"/>
</dbReference>
<dbReference type="Pfam" id="PF05838">
    <property type="entry name" value="Glyco_hydro_108"/>
    <property type="match status" value="1"/>
</dbReference>
<protein>
    <submittedName>
        <fullName evidence="3">Peptidoglycan binding domain containing protein</fullName>
    </submittedName>
</protein>
<accession>A0A6J7WYG9</accession>
<feature type="domain" description="Peptidoglycan binding" evidence="2">
    <location>
        <begin position="97"/>
        <end position="157"/>
    </location>
</feature>
<feature type="domain" description="TtsA-like Glycoside hydrolase family 108" evidence="1">
    <location>
        <begin position="10"/>
        <end position="93"/>
    </location>
</feature>
<dbReference type="CDD" id="cd13926">
    <property type="entry name" value="N-acetylmuramidase_GH108"/>
    <property type="match status" value="1"/>
</dbReference>
<dbReference type="SUPFAM" id="SSF53955">
    <property type="entry name" value="Lysozyme-like"/>
    <property type="match status" value="1"/>
</dbReference>
<evidence type="ECO:0000313" key="3">
    <source>
        <dbReference type="EMBL" id="CAB5220093.1"/>
    </source>
</evidence>
<dbReference type="InterPro" id="IPR008565">
    <property type="entry name" value="TtsA-like_GH18_dom"/>
</dbReference>
<evidence type="ECO:0000259" key="2">
    <source>
        <dbReference type="Pfam" id="PF09374"/>
    </source>
</evidence>
<organism evidence="3">
    <name type="scientific">uncultured Caudovirales phage</name>
    <dbReference type="NCBI Taxonomy" id="2100421"/>
    <lineage>
        <taxon>Viruses</taxon>
        <taxon>Duplodnaviria</taxon>
        <taxon>Heunggongvirae</taxon>
        <taxon>Uroviricota</taxon>
        <taxon>Caudoviricetes</taxon>
        <taxon>Peduoviridae</taxon>
        <taxon>Maltschvirus</taxon>
        <taxon>Maltschvirus maltsch</taxon>
    </lineage>
</organism>
<dbReference type="EMBL" id="LR798277">
    <property type="protein sequence ID" value="CAB5220093.1"/>
    <property type="molecule type" value="Genomic_DNA"/>
</dbReference>
<dbReference type="Pfam" id="PF09374">
    <property type="entry name" value="PG_binding_3"/>
    <property type="match status" value="1"/>
</dbReference>
<gene>
    <name evidence="3" type="ORF">UFOVP237_74</name>
</gene>
<dbReference type="InterPro" id="IPR023346">
    <property type="entry name" value="Lysozyme-like_dom_sf"/>
</dbReference>
<name>A0A6J7WYG9_9CAUD</name>